<evidence type="ECO:0000313" key="2">
    <source>
        <dbReference type="EMBL" id="KAF2704893.1"/>
    </source>
</evidence>
<dbReference type="EMBL" id="MU005780">
    <property type="protein sequence ID" value="KAF2704893.1"/>
    <property type="molecule type" value="Genomic_DNA"/>
</dbReference>
<feature type="compositionally biased region" description="Low complexity" evidence="1">
    <location>
        <begin position="9"/>
        <end position="20"/>
    </location>
</feature>
<dbReference type="AlphaFoldDB" id="A0A6G1JX30"/>
<evidence type="ECO:0008006" key="4">
    <source>
        <dbReference type="Google" id="ProtNLM"/>
    </source>
</evidence>
<organism evidence="2 3">
    <name type="scientific">Pleomassaria siparia CBS 279.74</name>
    <dbReference type="NCBI Taxonomy" id="1314801"/>
    <lineage>
        <taxon>Eukaryota</taxon>
        <taxon>Fungi</taxon>
        <taxon>Dikarya</taxon>
        <taxon>Ascomycota</taxon>
        <taxon>Pezizomycotina</taxon>
        <taxon>Dothideomycetes</taxon>
        <taxon>Pleosporomycetidae</taxon>
        <taxon>Pleosporales</taxon>
        <taxon>Pleomassariaceae</taxon>
        <taxon>Pleomassaria</taxon>
    </lineage>
</organism>
<proteinExistence type="predicted"/>
<reference evidence="2" key="1">
    <citation type="journal article" date="2020" name="Stud. Mycol.">
        <title>101 Dothideomycetes genomes: a test case for predicting lifestyles and emergence of pathogens.</title>
        <authorList>
            <person name="Haridas S."/>
            <person name="Albert R."/>
            <person name="Binder M."/>
            <person name="Bloem J."/>
            <person name="Labutti K."/>
            <person name="Salamov A."/>
            <person name="Andreopoulos B."/>
            <person name="Baker S."/>
            <person name="Barry K."/>
            <person name="Bills G."/>
            <person name="Bluhm B."/>
            <person name="Cannon C."/>
            <person name="Castanera R."/>
            <person name="Culley D."/>
            <person name="Daum C."/>
            <person name="Ezra D."/>
            <person name="Gonzalez J."/>
            <person name="Henrissat B."/>
            <person name="Kuo A."/>
            <person name="Liang C."/>
            <person name="Lipzen A."/>
            <person name="Lutzoni F."/>
            <person name="Magnuson J."/>
            <person name="Mondo S."/>
            <person name="Nolan M."/>
            <person name="Ohm R."/>
            <person name="Pangilinan J."/>
            <person name="Park H.-J."/>
            <person name="Ramirez L."/>
            <person name="Alfaro M."/>
            <person name="Sun H."/>
            <person name="Tritt A."/>
            <person name="Yoshinaga Y."/>
            <person name="Zwiers L.-H."/>
            <person name="Turgeon B."/>
            <person name="Goodwin S."/>
            <person name="Spatafora J."/>
            <person name="Crous P."/>
            <person name="Grigoriev I."/>
        </authorList>
    </citation>
    <scope>NUCLEOTIDE SEQUENCE</scope>
    <source>
        <strain evidence="2">CBS 279.74</strain>
    </source>
</reference>
<gene>
    <name evidence="2" type="ORF">K504DRAFT_389183</name>
</gene>
<protein>
    <recommendedName>
        <fullName evidence="4">BAG domain-containing protein</fullName>
    </recommendedName>
</protein>
<dbReference type="OrthoDB" id="273230at2759"/>
<dbReference type="Proteomes" id="UP000799428">
    <property type="component" value="Unassembled WGS sequence"/>
</dbReference>
<feature type="region of interest" description="Disordered" evidence="1">
    <location>
        <begin position="1"/>
        <end position="20"/>
    </location>
</feature>
<sequence>MASVETPDAPAASSSVSPEVAQQVEKIVEEITDLYGTARDEFELASEETDKNSVYAEDDRAGAREELDKLLEYYNGVLGGGDEAVAHEVRRRVGGRIRELEHAVVAMEERAINHD</sequence>
<evidence type="ECO:0000256" key="1">
    <source>
        <dbReference type="SAM" id="MobiDB-lite"/>
    </source>
</evidence>
<name>A0A6G1JX30_9PLEO</name>
<evidence type="ECO:0000313" key="3">
    <source>
        <dbReference type="Proteomes" id="UP000799428"/>
    </source>
</evidence>
<keyword evidence="3" id="KW-1185">Reference proteome</keyword>
<accession>A0A6G1JX30</accession>